<dbReference type="PANTHER" id="PTHR32026">
    <property type="entry name" value="METHYLTRANSFERASE-LIKE PROTEIN 24"/>
    <property type="match status" value="1"/>
</dbReference>
<dbReference type="InterPro" id="IPR025714">
    <property type="entry name" value="Methyltranfer_dom"/>
</dbReference>
<reference evidence="3" key="1">
    <citation type="journal article" date="2013" name="New Phytol.">
        <title>Comparative genomic and transcriptomic analyses reveal the hemibiotrophic stage shift of Colletotrichum fungi.</title>
        <authorList>
            <person name="Gan P."/>
            <person name="Ikeda K."/>
            <person name="Irieda H."/>
            <person name="Narusaka M."/>
            <person name="O'Connell R.J."/>
            <person name="Narusaka Y."/>
            <person name="Takano Y."/>
            <person name="Kubo Y."/>
            <person name="Shirasu K."/>
        </authorList>
    </citation>
    <scope>NUCLEOTIDE SEQUENCE [LARGE SCALE GENOMIC DNA]</scope>
    <source>
        <strain evidence="3">104-T / ATCC 96160 / CBS 514.97 / LARS 414 / MAFF 240422</strain>
    </source>
</reference>
<evidence type="ECO:0000313" key="2">
    <source>
        <dbReference type="EMBL" id="TDZ24443.1"/>
    </source>
</evidence>
<sequence>MRGSYTIFILYLLTPFLNTWWRRFISVTSNLYAGELARAAISETSWAKSVRQRHNWMEKNNDYDHILFTPRDESLRFWYTLWDLFPATYSCPWDLQRIGRLGDGGKWICGMSKYESLQRPLRVYSFGVGGDSSFEAEMLNRSSSAEVWGFDDSVDGWGSDLETGFPNRTHFFKTAVAGYDFYDESDKTEFLSIESIMSKLGHDYVDIIKMDIEGDEFPTIESFFKDFERGEKYEGKEVPVGQLVIEIHVPDKGPRITQFAEWWERLERSGMRPAMSEANYLAVTVGDGKPCCVEYTWINTKDSRSALWTQKERF</sequence>
<evidence type="ECO:0000313" key="3">
    <source>
        <dbReference type="Proteomes" id="UP000014480"/>
    </source>
</evidence>
<dbReference type="Pfam" id="PF13383">
    <property type="entry name" value="Methyltransf_22"/>
    <property type="match status" value="1"/>
</dbReference>
<proteinExistence type="predicted"/>
<reference evidence="3" key="2">
    <citation type="journal article" date="2019" name="Mol. Plant Microbe Interact.">
        <title>Genome sequence resources for four phytopathogenic fungi from the Colletotrichum orbiculare species complex.</title>
        <authorList>
            <person name="Gan P."/>
            <person name="Tsushima A."/>
            <person name="Narusaka M."/>
            <person name="Narusaka Y."/>
            <person name="Takano Y."/>
            <person name="Kubo Y."/>
            <person name="Shirasu K."/>
        </authorList>
    </citation>
    <scope>GENOME REANNOTATION</scope>
    <source>
        <strain evidence="3">104-T / ATCC 96160 / CBS 514.97 / LARS 414 / MAFF 240422</strain>
    </source>
</reference>
<comment type="caution">
    <text evidence="2">The sequence shown here is derived from an EMBL/GenBank/DDBJ whole genome shotgun (WGS) entry which is preliminary data.</text>
</comment>
<organism evidence="2 3">
    <name type="scientific">Colletotrichum orbiculare (strain 104-T / ATCC 96160 / CBS 514.97 / LARS 414 / MAFF 240422)</name>
    <name type="common">Cucumber anthracnose fungus</name>
    <name type="synonym">Colletotrichum lagenarium</name>
    <dbReference type="NCBI Taxonomy" id="1213857"/>
    <lineage>
        <taxon>Eukaryota</taxon>
        <taxon>Fungi</taxon>
        <taxon>Dikarya</taxon>
        <taxon>Ascomycota</taxon>
        <taxon>Pezizomycotina</taxon>
        <taxon>Sordariomycetes</taxon>
        <taxon>Hypocreomycetidae</taxon>
        <taxon>Glomerellales</taxon>
        <taxon>Glomerellaceae</taxon>
        <taxon>Colletotrichum</taxon>
        <taxon>Colletotrichum orbiculare species complex</taxon>
    </lineage>
</organism>
<protein>
    <recommendedName>
        <fullName evidence="1">Methyltransferase domain-containing protein</fullName>
    </recommendedName>
</protein>
<accession>A0A484G2K1</accession>
<dbReference type="OrthoDB" id="10006218at2759"/>
<dbReference type="EMBL" id="AMCV02000005">
    <property type="protein sequence ID" value="TDZ24443.1"/>
    <property type="molecule type" value="Genomic_DNA"/>
</dbReference>
<dbReference type="PANTHER" id="PTHR32026:SF10">
    <property type="entry name" value="METHYLTRANSFERASE-LIKE PROTEIN 24-RELATED"/>
    <property type="match status" value="1"/>
</dbReference>
<dbReference type="InterPro" id="IPR026913">
    <property type="entry name" value="METTL24"/>
</dbReference>
<evidence type="ECO:0000259" key="1">
    <source>
        <dbReference type="Pfam" id="PF13383"/>
    </source>
</evidence>
<dbReference type="STRING" id="1213857.A0A484G2K1"/>
<keyword evidence="3" id="KW-1185">Reference proteome</keyword>
<gene>
    <name evidence="2" type="ORF">Cob_v003404</name>
</gene>
<dbReference type="Proteomes" id="UP000014480">
    <property type="component" value="Unassembled WGS sequence"/>
</dbReference>
<dbReference type="AlphaFoldDB" id="A0A484G2K1"/>
<feature type="domain" description="Methyltransferase" evidence="1">
    <location>
        <begin position="42"/>
        <end position="279"/>
    </location>
</feature>
<name>A0A484G2K1_COLOR</name>